<dbReference type="Gene3D" id="3.40.50.970">
    <property type="match status" value="2"/>
</dbReference>
<dbReference type="GO" id="GO:0009234">
    <property type="term" value="P:menaquinone biosynthetic process"/>
    <property type="evidence" value="ECO:0007669"/>
    <property type="project" value="UniProtKB-UniRule"/>
</dbReference>
<evidence type="ECO:0000313" key="12">
    <source>
        <dbReference type="Proteomes" id="UP000095039"/>
    </source>
</evidence>
<keyword evidence="6 7" id="KW-0464">Manganese</keyword>
<dbReference type="HAMAP" id="MF_01659">
    <property type="entry name" value="MenD"/>
    <property type="match status" value="1"/>
</dbReference>
<comment type="function">
    <text evidence="7">Catalyzes the thiamine diphosphate-dependent decarboxylation of 2-oxoglutarate and the subsequent addition of the resulting succinic semialdehyde-thiamine pyrophosphate anion to isochorismate to yield 2-succinyl-5-enolpyruvyl-6-hydroxy-3-cyclohexene-1-carboxylate (SEPHCHC).</text>
</comment>
<dbReference type="EMBL" id="AJWN02000090">
    <property type="protein sequence ID" value="OEE58806.1"/>
    <property type="molecule type" value="Genomic_DNA"/>
</dbReference>
<dbReference type="SUPFAM" id="SSF52518">
    <property type="entry name" value="Thiamin diphosphate-binding fold (THDP-binding)"/>
    <property type="match status" value="2"/>
</dbReference>
<comment type="cofactor">
    <cofactor evidence="7">
        <name>Mg(2+)</name>
        <dbReference type="ChEBI" id="CHEBI:18420"/>
    </cofactor>
    <cofactor evidence="7">
        <name>Mn(2+)</name>
        <dbReference type="ChEBI" id="CHEBI:29035"/>
    </cofactor>
</comment>
<dbReference type="GO" id="GO:0030976">
    <property type="term" value="F:thiamine pyrophosphate binding"/>
    <property type="evidence" value="ECO:0007669"/>
    <property type="project" value="UniProtKB-UniRule"/>
</dbReference>
<name>A0A1E5BZW5_9GAMM</name>
<dbReference type="GO" id="GO:0000287">
    <property type="term" value="F:magnesium ion binding"/>
    <property type="evidence" value="ECO:0007669"/>
    <property type="project" value="UniProtKB-UniRule"/>
</dbReference>
<dbReference type="CDD" id="cd02009">
    <property type="entry name" value="TPP_SHCHC_synthase"/>
    <property type="match status" value="1"/>
</dbReference>
<proteinExistence type="inferred from homology"/>
<dbReference type="InterPro" id="IPR029061">
    <property type="entry name" value="THDP-binding"/>
</dbReference>
<feature type="domain" description="Menaquinone biosynthesis protein MenD middle" evidence="10">
    <location>
        <begin position="209"/>
        <end position="425"/>
    </location>
</feature>
<dbReference type="Pfam" id="PF02776">
    <property type="entry name" value="TPP_enzyme_N"/>
    <property type="match status" value="1"/>
</dbReference>
<evidence type="ECO:0000256" key="6">
    <source>
        <dbReference type="ARBA" id="ARBA00023211"/>
    </source>
</evidence>
<evidence type="ECO:0000313" key="11">
    <source>
        <dbReference type="EMBL" id="OEE58806.1"/>
    </source>
</evidence>
<evidence type="ECO:0000256" key="1">
    <source>
        <dbReference type="ARBA" id="ARBA00022428"/>
    </source>
</evidence>
<evidence type="ECO:0000259" key="8">
    <source>
        <dbReference type="Pfam" id="PF02775"/>
    </source>
</evidence>
<dbReference type="UniPathway" id="UPA00079"/>
<comment type="pathway">
    <text evidence="7">Quinol/quinone metabolism; menaquinone biosynthesis.</text>
</comment>
<gene>
    <name evidence="7" type="primary">menD</name>
    <name evidence="11" type="ORF">A1OK_02030</name>
</gene>
<comment type="cofactor">
    <cofactor evidence="7">
        <name>thiamine diphosphate</name>
        <dbReference type="ChEBI" id="CHEBI:58937"/>
    </cofactor>
    <text evidence="7">Binds 1 thiamine pyrophosphate per subunit.</text>
</comment>
<dbReference type="InterPro" id="IPR004433">
    <property type="entry name" value="MenaQ_synth_MenD"/>
</dbReference>
<dbReference type="UniPathway" id="UPA01057">
    <property type="reaction ID" value="UER00164"/>
</dbReference>
<comment type="catalytic activity">
    <reaction evidence="7">
        <text>isochorismate + 2-oxoglutarate + H(+) = 5-enolpyruvoyl-6-hydroxy-2-succinyl-cyclohex-3-ene-1-carboxylate + CO2</text>
        <dbReference type="Rhea" id="RHEA:25593"/>
        <dbReference type="ChEBI" id="CHEBI:15378"/>
        <dbReference type="ChEBI" id="CHEBI:16526"/>
        <dbReference type="ChEBI" id="CHEBI:16810"/>
        <dbReference type="ChEBI" id="CHEBI:29780"/>
        <dbReference type="ChEBI" id="CHEBI:58818"/>
        <dbReference type="EC" id="2.2.1.9"/>
    </reaction>
</comment>
<comment type="subunit">
    <text evidence="7">Homodimer.</text>
</comment>
<dbReference type="EC" id="2.2.1.9" evidence="7"/>
<feature type="domain" description="Thiamine pyrophosphate enzyme TPP-binding" evidence="8">
    <location>
        <begin position="458"/>
        <end position="570"/>
    </location>
</feature>
<keyword evidence="1 7" id="KW-0474">Menaquinone biosynthesis</keyword>
<dbReference type="GO" id="GO:0070204">
    <property type="term" value="F:2-succinyl-5-enolpyruvyl-6-hydroxy-3-cyclohexene-1-carboxylic-acid synthase activity"/>
    <property type="evidence" value="ECO:0007669"/>
    <property type="project" value="UniProtKB-UniRule"/>
</dbReference>
<dbReference type="InterPro" id="IPR012001">
    <property type="entry name" value="Thiamin_PyroP_enz_TPP-bd_dom"/>
</dbReference>
<dbReference type="AlphaFoldDB" id="A0A1E5BZW5"/>
<keyword evidence="2 7" id="KW-0808">Transferase</keyword>
<dbReference type="PANTHER" id="PTHR42916:SF1">
    <property type="entry name" value="PROTEIN PHYLLO, CHLOROPLASTIC"/>
    <property type="match status" value="1"/>
</dbReference>
<dbReference type="Gene3D" id="3.40.50.1220">
    <property type="entry name" value="TPP-binding domain"/>
    <property type="match status" value="1"/>
</dbReference>
<dbReference type="NCBIfam" id="TIGR00173">
    <property type="entry name" value="menD"/>
    <property type="match status" value="1"/>
</dbReference>
<dbReference type="RefSeq" id="WP_016961020.1">
    <property type="nucleotide sequence ID" value="NZ_AJWN02000090.1"/>
</dbReference>
<evidence type="ECO:0000256" key="7">
    <source>
        <dbReference type="HAMAP-Rule" id="MF_01659"/>
    </source>
</evidence>
<dbReference type="InterPro" id="IPR011766">
    <property type="entry name" value="TPP_enzyme_TPP-bd"/>
</dbReference>
<comment type="pathway">
    <text evidence="7">Quinol/quinone metabolism; 1,4-dihydroxy-2-naphthoate biosynthesis; 1,4-dihydroxy-2-naphthoate from chorismate: step 2/7.</text>
</comment>
<comment type="caution">
    <text evidence="11">The sequence shown here is derived from an EMBL/GenBank/DDBJ whole genome shotgun (WGS) entry which is preliminary data.</text>
</comment>
<evidence type="ECO:0000256" key="2">
    <source>
        <dbReference type="ARBA" id="ARBA00022679"/>
    </source>
</evidence>
<protein>
    <recommendedName>
        <fullName evidence="7">2-succinyl-5-enolpyruvyl-6-hydroxy-3-cyclohexene-1-carboxylate synthase</fullName>
        <shortName evidence="7">SEPHCHC synthase</shortName>
        <ecNumber evidence="7">2.2.1.9</ecNumber>
    </recommendedName>
    <alternativeName>
        <fullName evidence="7">Menaquinone biosynthesis protein MenD</fullName>
    </alternativeName>
</protein>
<evidence type="ECO:0000259" key="10">
    <source>
        <dbReference type="Pfam" id="PF16582"/>
    </source>
</evidence>
<dbReference type="InterPro" id="IPR029035">
    <property type="entry name" value="DHS-like_NAD/FAD-binding_dom"/>
</dbReference>
<sequence>MNSASANMASENTASSNTTALNQVTLNRIWSRLILTALHRAGVVDICIAPGSRSTPLTLEAEQLRQDGKSVTLHTHFDERGLGFLALGLAKASNRPVAVIVTSGTAVANLLPAVAESRLTREKLILLTADRPAELIQCGANQAISQKAIFGEHADGFADLPSPTESIAPGWLLSLVSEQLHHQAVNGGSVHINCPFPEPLYGNVDDAGRYLAPIQTWLTGDKPYLTFSKTSTSLDTALTQWQTLQHKKGVLIAGRMTQADRHAIQRLAEQLGWPLLCDPQAGQGSEFAGFDVWLQNPDCVSVLNQAECVVQFGARLVSKRLGQFISSFAGEYWLVDEHPGRLDPSHKPAYRIVARSLQVADALAQDLVALDANVAGKNWAKSLAVASNKYLALLRQQCEASNTLSEKTFATDFVHWLTSETDLFVGNSMAIRLLDMCCCLPDVAVFANRGASGIDGLIATAAGVQRTRQRPMLCVLGDTSALYDLNSLALLARNPLPLVIVVINNNGGGIFDMLPVPDAKKDAYYRMPHGVEFSHAAAMFGLNYLRPTSLLEARYACLEALTQNGTTVMELTVPEGECGRDVKALFDVIAHAHLF</sequence>
<keyword evidence="4 7" id="KW-0460">Magnesium</keyword>
<dbReference type="GO" id="GO:0030145">
    <property type="term" value="F:manganese ion binding"/>
    <property type="evidence" value="ECO:0007669"/>
    <property type="project" value="UniProtKB-UniRule"/>
</dbReference>
<organism evidence="11 12">
    <name type="scientific">Enterovibrio norvegicus FF-454</name>
    <dbReference type="NCBI Taxonomy" id="1185651"/>
    <lineage>
        <taxon>Bacteria</taxon>
        <taxon>Pseudomonadati</taxon>
        <taxon>Pseudomonadota</taxon>
        <taxon>Gammaproteobacteria</taxon>
        <taxon>Vibrionales</taxon>
        <taxon>Vibrionaceae</taxon>
        <taxon>Enterovibrio</taxon>
    </lineage>
</organism>
<comment type="similarity">
    <text evidence="7">Belongs to the TPP enzyme family. MenD subfamily.</text>
</comment>
<dbReference type="PANTHER" id="PTHR42916">
    <property type="entry name" value="2-SUCCINYL-5-ENOLPYRUVYL-6-HYDROXY-3-CYCLOHEXENE-1-CARBOXYLATE SYNTHASE"/>
    <property type="match status" value="1"/>
</dbReference>
<accession>A0A1E5BZW5</accession>
<dbReference type="PIRSF" id="PIRSF004983">
    <property type="entry name" value="MenD"/>
    <property type="match status" value="1"/>
</dbReference>
<reference evidence="11 12" key="1">
    <citation type="journal article" date="2012" name="Science">
        <title>Ecological populations of bacteria act as socially cohesive units of antibiotic production and resistance.</title>
        <authorList>
            <person name="Cordero O.X."/>
            <person name="Wildschutte H."/>
            <person name="Kirkup B."/>
            <person name="Proehl S."/>
            <person name="Ngo L."/>
            <person name="Hussain F."/>
            <person name="Le Roux F."/>
            <person name="Mincer T."/>
            <person name="Polz M.F."/>
        </authorList>
    </citation>
    <scope>NUCLEOTIDE SEQUENCE [LARGE SCALE GENOMIC DNA]</scope>
    <source>
        <strain evidence="11 12">FF-454</strain>
    </source>
</reference>
<evidence type="ECO:0000256" key="4">
    <source>
        <dbReference type="ARBA" id="ARBA00022842"/>
    </source>
</evidence>
<evidence type="ECO:0000256" key="3">
    <source>
        <dbReference type="ARBA" id="ARBA00022723"/>
    </source>
</evidence>
<dbReference type="CDD" id="cd07037">
    <property type="entry name" value="TPP_PYR_MenD"/>
    <property type="match status" value="1"/>
</dbReference>
<evidence type="ECO:0000259" key="9">
    <source>
        <dbReference type="Pfam" id="PF02776"/>
    </source>
</evidence>
<dbReference type="Pfam" id="PF02775">
    <property type="entry name" value="TPP_enzyme_C"/>
    <property type="match status" value="1"/>
</dbReference>
<feature type="domain" description="Thiamine pyrophosphate enzyme N-terminal TPP-binding" evidence="9">
    <location>
        <begin position="32"/>
        <end position="148"/>
    </location>
</feature>
<dbReference type="Pfam" id="PF16582">
    <property type="entry name" value="TPP_enzyme_M_2"/>
    <property type="match status" value="1"/>
</dbReference>
<dbReference type="Proteomes" id="UP000095039">
    <property type="component" value="Unassembled WGS sequence"/>
</dbReference>
<keyword evidence="12" id="KW-1185">Reference proteome</keyword>
<keyword evidence="5 7" id="KW-0786">Thiamine pyrophosphate</keyword>
<keyword evidence="3 7" id="KW-0479">Metal-binding</keyword>
<dbReference type="SUPFAM" id="SSF52467">
    <property type="entry name" value="DHS-like NAD/FAD-binding domain"/>
    <property type="match status" value="1"/>
</dbReference>
<dbReference type="InterPro" id="IPR032264">
    <property type="entry name" value="MenD_middle"/>
</dbReference>
<evidence type="ECO:0000256" key="5">
    <source>
        <dbReference type="ARBA" id="ARBA00023052"/>
    </source>
</evidence>